<comment type="caution">
    <text evidence="2">The sequence shown here is derived from an EMBL/GenBank/DDBJ whole genome shotgun (WGS) entry which is preliminary data.</text>
</comment>
<keyword evidence="1" id="KW-1133">Transmembrane helix</keyword>
<feature type="transmembrane region" description="Helical" evidence="1">
    <location>
        <begin position="83"/>
        <end position="102"/>
    </location>
</feature>
<feature type="transmembrane region" description="Helical" evidence="1">
    <location>
        <begin position="114"/>
        <end position="133"/>
    </location>
</feature>
<keyword evidence="1" id="KW-0472">Membrane</keyword>
<evidence type="ECO:0000313" key="3">
    <source>
        <dbReference type="Proteomes" id="UP000824159"/>
    </source>
</evidence>
<evidence type="ECO:0000313" key="2">
    <source>
        <dbReference type="EMBL" id="HIT98770.1"/>
    </source>
</evidence>
<evidence type="ECO:0000256" key="1">
    <source>
        <dbReference type="SAM" id="Phobius"/>
    </source>
</evidence>
<gene>
    <name evidence="2" type="ORF">IAD12_00760</name>
</gene>
<accession>A0A9D1HAR7</accession>
<dbReference type="EMBL" id="DVLX01000010">
    <property type="protein sequence ID" value="HIT98770.1"/>
    <property type="molecule type" value="Genomic_DNA"/>
</dbReference>
<organism evidence="2 3">
    <name type="scientific">Candidatus Allocopromorpha excrementavium</name>
    <dbReference type="NCBI Taxonomy" id="2840741"/>
    <lineage>
        <taxon>Bacteria</taxon>
        <taxon>Bacillati</taxon>
        <taxon>Bacillota</taxon>
        <taxon>Clostridia</taxon>
        <taxon>Eubacteriales</taxon>
        <taxon>Eubacteriaceae</taxon>
        <taxon>Eubacteriaceae incertae sedis</taxon>
        <taxon>Candidatus Allocopromorpha</taxon>
    </lineage>
</organism>
<sequence length="182" mass="19949">MKKIGLILIFIFLTGLFSGIFFSTNISNESNQTLSSFLMSGMSPTDSGFFEIFAGSFLSNALLFLIMMPAAFTAILRPVPFLILWYKSFAIGFCSGLVYINYEENAFAISMIKLFPQNLFFIPAFILFTAAIIKFHSIDRRDIGLKLGRNLNISASAVIFAAAVILLTIGAAAEAGFHQVAL</sequence>
<keyword evidence="1" id="KW-0812">Transmembrane</keyword>
<reference evidence="2" key="1">
    <citation type="submission" date="2020-10" db="EMBL/GenBank/DDBJ databases">
        <authorList>
            <person name="Gilroy R."/>
        </authorList>
    </citation>
    <scope>NUCLEOTIDE SEQUENCE</scope>
    <source>
        <strain evidence="2">CHK176-22527</strain>
    </source>
</reference>
<proteinExistence type="predicted"/>
<reference evidence="2" key="2">
    <citation type="journal article" date="2021" name="PeerJ">
        <title>Extensive microbial diversity within the chicken gut microbiome revealed by metagenomics and culture.</title>
        <authorList>
            <person name="Gilroy R."/>
            <person name="Ravi A."/>
            <person name="Getino M."/>
            <person name="Pursley I."/>
            <person name="Horton D.L."/>
            <person name="Alikhan N.F."/>
            <person name="Baker D."/>
            <person name="Gharbi K."/>
            <person name="Hall N."/>
            <person name="Watson M."/>
            <person name="Adriaenssens E.M."/>
            <person name="Foster-Nyarko E."/>
            <person name="Jarju S."/>
            <person name="Secka A."/>
            <person name="Antonio M."/>
            <person name="Oren A."/>
            <person name="Chaudhuri R.R."/>
            <person name="La Ragione R."/>
            <person name="Hildebrand F."/>
            <person name="Pallen M.J."/>
        </authorList>
    </citation>
    <scope>NUCLEOTIDE SEQUENCE</scope>
    <source>
        <strain evidence="2">CHK176-22527</strain>
    </source>
</reference>
<dbReference type="Pfam" id="PF01944">
    <property type="entry name" value="SpoIIM"/>
    <property type="match status" value="1"/>
</dbReference>
<dbReference type="Proteomes" id="UP000824159">
    <property type="component" value="Unassembled WGS sequence"/>
</dbReference>
<feature type="transmembrane region" description="Helical" evidence="1">
    <location>
        <begin position="153"/>
        <end position="173"/>
    </location>
</feature>
<name>A0A9D1HAR7_9FIRM</name>
<dbReference type="AlphaFoldDB" id="A0A9D1HAR7"/>
<feature type="transmembrane region" description="Helical" evidence="1">
    <location>
        <begin position="52"/>
        <end position="76"/>
    </location>
</feature>
<protein>
    <submittedName>
        <fullName evidence="2">Stage II sporulation protein M</fullName>
    </submittedName>
</protein>
<dbReference type="InterPro" id="IPR002798">
    <property type="entry name" value="SpoIIM-like"/>
</dbReference>